<dbReference type="Proteomes" id="UP001156856">
    <property type="component" value="Unassembled WGS sequence"/>
</dbReference>
<dbReference type="AlphaFoldDB" id="A0A512J9I8"/>
<reference evidence="3" key="1">
    <citation type="journal article" date="2014" name="Int. J. Syst. Evol. Microbiol.">
        <title>Complete genome of a new Firmicutes species belonging to the dominant human colonic microbiota ('Ruminococcus bicirculans') reveals two chromosomes and a selective capacity to utilize plant glucans.</title>
        <authorList>
            <consortium name="NISC Comparative Sequencing Program"/>
            <person name="Wegmann U."/>
            <person name="Louis P."/>
            <person name="Goesmann A."/>
            <person name="Henrissat B."/>
            <person name="Duncan S.H."/>
            <person name="Flint H.J."/>
        </authorList>
    </citation>
    <scope>NUCLEOTIDE SEQUENCE</scope>
    <source>
        <strain evidence="3">NBRC 107715</strain>
    </source>
</reference>
<evidence type="ECO:0000256" key="1">
    <source>
        <dbReference type="SAM" id="MobiDB-lite"/>
    </source>
</evidence>
<feature type="compositionally biased region" description="Basic and acidic residues" evidence="1">
    <location>
        <begin position="27"/>
        <end position="37"/>
    </location>
</feature>
<evidence type="ECO:0000313" key="5">
    <source>
        <dbReference type="Proteomes" id="UP001156856"/>
    </source>
</evidence>
<keyword evidence="5" id="KW-1185">Reference proteome</keyword>
<feature type="region of interest" description="Disordered" evidence="1">
    <location>
        <begin position="1"/>
        <end position="43"/>
    </location>
</feature>
<evidence type="ECO:0000313" key="4">
    <source>
        <dbReference type="Proteomes" id="UP000321960"/>
    </source>
</evidence>
<name>A0A512J9I8_9HYPH</name>
<evidence type="ECO:0000313" key="3">
    <source>
        <dbReference type="EMBL" id="GLS66244.1"/>
    </source>
</evidence>
<dbReference type="EMBL" id="BJZU01000111">
    <property type="protein sequence ID" value="GEP06630.1"/>
    <property type="molecule type" value="Genomic_DNA"/>
</dbReference>
<dbReference type="EMBL" id="BSPK01000100">
    <property type="protein sequence ID" value="GLS66244.1"/>
    <property type="molecule type" value="Genomic_DNA"/>
</dbReference>
<dbReference type="Proteomes" id="UP000321960">
    <property type="component" value="Unassembled WGS sequence"/>
</dbReference>
<reference evidence="2 4" key="3">
    <citation type="submission" date="2019-07" db="EMBL/GenBank/DDBJ databases">
        <title>Whole genome shotgun sequence of Methylobacterium oxalidis NBRC 107715.</title>
        <authorList>
            <person name="Hosoyama A."/>
            <person name="Uohara A."/>
            <person name="Ohji S."/>
            <person name="Ichikawa N."/>
        </authorList>
    </citation>
    <scope>NUCLEOTIDE SEQUENCE [LARGE SCALE GENOMIC DNA]</scope>
    <source>
        <strain evidence="2 4">NBRC 107715</strain>
    </source>
</reference>
<protein>
    <submittedName>
        <fullName evidence="2">Uncharacterized protein</fullName>
    </submittedName>
</protein>
<sequence>MLVERSTRYKPATQTEKGPPSESGPQSREETPKKGQRGDAIAALSPWHIPRCLRRTIKL</sequence>
<comment type="caution">
    <text evidence="2">The sequence shown here is derived from an EMBL/GenBank/DDBJ whole genome shotgun (WGS) entry which is preliminary data.</text>
</comment>
<accession>A0A512J9I8</accession>
<organism evidence="2 4">
    <name type="scientific">Methylobacterium oxalidis</name>
    <dbReference type="NCBI Taxonomy" id="944322"/>
    <lineage>
        <taxon>Bacteria</taxon>
        <taxon>Pseudomonadati</taxon>
        <taxon>Pseudomonadota</taxon>
        <taxon>Alphaproteobacteria</taxon>
        <taxon>Hyphomicrobiales</taxon>
        <taxon>Methylobacteriaceae</taxon>
        <taxon>Methylobacterium</taxon>
    </lineage>
</organism>
<proteinExistence type="predicted"/>
<reference evidence="5" key="2">
    <citation type="journal article" date="2019" name="Int. J. Syst. Evol. Microbiol.">
        <title>The Global Catalogue of Microorganisms (GCM) 10K type strain sequencing project: providing services to taxonomists for standard genome sequencing and annotation.</title>
        <authorList>
            <consortium name="The Broad Institute Genomics Platform"/>
            <consortium name="The Broad Institute Genome Sequencing Center for Infectious Disease"/>
            <person name="Wu L."/>
            <person name="Ma J."/>
        </authorList>
    </citation>
    <scope>NUCLEOTIDE SEQUENCE [LARGE SCALE GENOMIC DNA]</scope>
    <source>
        <strain evidence="5">NBRC 107715</strain>
    </source>
</reference>
<gene>
    <name evidence="3" type="ORF">GCM10007888_46260</name>
    <name evidence="2" type="ORF">MOX02_46680</name>
</gene>
<evidence type="ECO:0000313" key="2">
    <source>
        <dbReference type="EMBL" id="GEP06630.1"/>
    </source>
</evidence>
<reference evidence="3" key="4">
    <citation type="submission" date="2023-01" db="EMBL/GenBank/DDBJ databases">
        <title>Draft genome sequence of Methylobacterium oxalidis strain NBRC 107715.</title>
        <authorList>
            <person name="Sun Q."/>
            <person name="Mori K."/>
        </authorList>
    </citation>
    <scope>NUCLEOTIDE SEQUENCE</scope>
    <source>
        <strain evidence="3">NBRC 107715</strain>
    </source>
</reference>